<dbReference type="GO" id="GO:0009279">
    <property type="term" value="C:cell outer membrane"/>
    <property type="evidence" value="ECO:0007669"/>
    <property type="project" value="UniProtKB-SubCell"/>
</dbReference>
<keyword evidence="5" id="KW-0675">Receptor</keyword>
<dbReference type="Gene3D" id="2.170.130.10">
    <property type="entry name" value="TonB-dependent receptor, plug domain"/>
    <property type="match status" value="1"/>
</dbReference>
<evidence type="ECO:0000259" key="4">
    <source>
        <dbReference type="Pfam" id="PF14905"/>
    </source>
</evidence>
<evidence type="ECO:0000313" key="5">
    <source>
        <dbReference type="EMBL" id="SMO34700.1"/>
    </source>
</evidence>
<organism evidence="5 6">
    <name type="scientific">Pedobacter westerhofensis</name>
    <dbReference type="NCBI Taxonomy" id="425512"/>
    <lineage>
        <taxon>Bacteria</taxon>
        <taxon>Pseudomonadati</taxon>
        <taxon>Bacteroidota</taxon>
        <taxon>Sphingobacteriia</taxon>
        <taxon>Sphingobacteriales</taxon>
        <taxon>Sphingobacteriaceae</taxon>
        <taxon>Pedobacter</taxon>
    </lineage>
</organism>
<evidence type="ECO:0000256" key="1">
    <source>
        <dbReference type="ARBA" id="ARBA00004442"/>
    </source>
</evidence>
<gene>
    <name evidence="5" type="ORF">SAMN06265348_101240</name>
</gene>
<evidence type="ECO:0000256" key="3">
    <source>
        <dbReference type="ARBA" id="ARBA00023237"/>
    </source>
</evidence>
<dbReference type="InterPro" id="IPR013784">
    <property type="entry name" value="Carb-bd-like_fold"/>
</dbReference>
<dbReference type="EMBL" id="FXTN01000001">
    <property type="protein sequence ID" value="SMO34700.1"/>
    <property type="molecule type" value="Genomic_DNA"/>
</dbReference>
<accession>A0A521AJ40</accession>
<reference evidence="5 6" key="1">
    <citation type="submission" date="2017-05" db="EMBL/GenBank/DDBJ databases">
        <authorList>
            <person name="Varghese N."/>
            <person name="Submissions S."/>
        </authorList>
    </citation>
    <scope>NUCLEOTIDE SEQUENCE [LARGE SCALE GENOMIC DNA]</scope>
    <source>
        <strain evidence="5 6">DSM 19036</strain>
    </source>
</reference>
<proteinExistence type="predicted"/>
<dbReference type="PANTHER" id="PTHR40980">
    <property type="entry name" value="PLUG DOMAIN-CONTAINING PROTEIN"/>
    <property type="match status" value="1"/>
</dbReference>
<dbReference type="InterPro" id="IPR037066">
    <property type="entry name" value="Plug_dom_sf"/>
</dbReference>
<name>A0A521AJ40_9SPHI</name>
<feature type="domain" description="Outer membrane protein beta-barrel" evidence="4">
    <location>
        <begin position="420"/>
        <end position="821"/>
    </location>
</feature>
<evidence type="ECO:0000256" key="2">
    <source>
        <dbReference type="ARBA" id="ARBA00023136"/>
    </source>
</evidence>
<dbReference type="Proteomes" id="UP000320300">
    <property type="component" value="Unassembled WGS sequence"/>
</dbReference>
<keyword evidence="3" id="KW-0998">Cell outer membrane</keyword>
<dbReference type="Gene3D" id="2.40.170.20">
    <property type="entry name" value="TonB-dependent receptor, beta-barrel domain"/>
    <property type="match status" value="1"/>
</dbReference>
<dbReference type="AlphaFoldDB" id="A0A521AJ40"/>
<keyword evidence="6" id="KW-1185">Reference proteome</keyword>
<dbReference type="InterPro" id="IPR041700">
    <property type="entry name" value="OMP_b-brl_3"/>
</dbReference>
<dbReference type="Gene3D" id="2.60.40.1120">
    <property type="entry name" value="Carboxypeptidase-like, regulatory domain"/>
    <property type="match status" value="1"/>
</dbReference>
<comment type="subcellular location">
    <subcellularLocation>
        <location evidence="1">Cell outer membrane</location>
    </subcellularLocation>
</comment>
<dbReference type="GO" id="GO:0030246">
    <property type="term" value="F:carbohydrate binding"/>
    <property type="evidence" value="ECO:0007669"/>
    <property type="project" value="InterPro"/>
</dbReference>
<dbReference type="InterPro" id="IPR036942">
    <property type="entry name" value="Beta-barrel_TonB_sf"/>
</dbReference>
<dbReference type="SUPFAM" id="SSF56935">
    <property type="entry name" value="Porins"/>
    <property type="match status" value="1"/>
</dbReference>
<protein>
    <submittedName>
        <fullName evidence="5">Outer membrane receptor proteins, mostly Fe transport</fullName>
    </submittedName>
</protein>
<evidence type="ECO:0000313" key="6">
    <source>
        <dbReference type="Proteomes" id="UP000320300"/>
    </source>
</evidence>
<keyword evidence="2" id="KW-0472">Membrane</keyword>
<sequence length="849" mass="95192">MLKIVKYFINGVQLFNLGSINDHYYLVTSDMQKQFIYLTSFILIPVFSISNTYGQKKHPVASIRGIVTNEHKVAAAYATVSLYNSSDSVLLKSTPATASGEFIFEELISGIYIISAEWIGYKKSFSGPFVLQNDQHLIVKDSIRLFPDSKQLNTVNITSKKPLVETKNGMVVLNVANSILAAGNSAMEILAKAPGVSIDHDGRISLRGKIGLSIMINGKLSNLSEEQLATMLRSTNGNSIERIEMMSQPGSKYDAAGSGGVINIILKKNSSYGTNGNVTAGFGYGRFHKSSSGISLNHRSGHLNIFGNYDYVNNKDYQDLKVARSNISSQERTYFDQQAREETTRKNNSYKAGIDYFINGHNTLGIMFNGYANQHTGSTGNRTVIGSQPTINDSTVLALNPSQSRFNNQSYNLNYKYVPDTSGRELSADLDYSLFRTNNKTVYNNYFYNDAGYPLKDPLIFRNATPSRVKIWTGKIDYLYPFSNRTKIETGLKSSSVSTDNDFQFEKLQDTNWVNDASRSNKFIYNEKINAAYANIITDFESITIQLGLRAELTHSESNSPTTMTNVTRNYFNLFPNISLGRELSERHDIGFSYSKRIDRPDYQSLNPFLYFSDLYTYNQGNPQLGPQYTNAFEFTYAYQKTLNLTLGYSHTANVITTTLITDTVAKTLIIKDQNLADQKTYNLNVSMPFAIRKWWNTTNNATIYYTSFNSPELLGAPFHSGKTTYLLNTIHNFAVSPLIGAELSGSYQSAQVYGTYDVKPIYSIDLGISKSFAQQRAHIKISASDVFNTAKARVSSAIPSQDYQLYQKQESRIFRLSFSYNFGSNLIKAVRIRTTGADTEQKRIKSNN</sequence>
<dbReference type="SUPFAM" id="SSF49452">
    <property type="entry name" value="Starch-binding domain-like"/>
    <property type="match status" value="1"/>
</dbReference>
<dbReference type="Pfam" id="PF14905">
    <property type="entry name" value="OMP_b-brl_3"/>
    <property type="match status" value="1"/>
</dbReference>
<dbReference type="PANTHER" id="PTHR40980:SF4">
    <property type="entry name" value="TONB-DEPENDENT RECEPTOR-LIKE BETA-BARREL DOMAIN-CONTAINING PROTEIN"/>
    <property type="match status" value="1"/>
</dbReference>